<dbReference type="PANTHER" id="PTHR30537:SF5">
    <property type="entry name" value="HTH-TYPE TRANSCRIPTIONAL ACTIVATOR TTDR-RELATED"/>
    <property type="match status" value="1"/>
</dbReference>
<proteinExistence type="inferred from homology"/>
<protein>
    <submittedName>
        <fullName evidence="5">Uncharacterized protein</fullName>
    </submittedName>
</protein>
<keyword evidence="4" id="KW-0804">Transcription</keyword>
<dbReference type="PROSITE" id="PS50931">
    <property type="entry name" value="HTH_LYSR"/>
    <property type="match status" value="1"/>
</dbReference>
<dbReference type="CDD" id="cd08475">
    <property type="entry name" value="PBP2_CrgA_like_6"/>
    <property type="match status" value="1"/>
</dbReference>
<dbReference type="InterPro" id="IPR058163">
    <property type="entry name" value="LysR-type_TF_proteobact-type"/>
</dbReference>
<evidence type="ECO:0000313" key="5">
    <source>
        <dbReference type="EMBL" id="ARN21164.1"/>
    </source>
</evidence>
<dbReference type="EMBL" id="CP015118">
    <property type="protein sequence ID" value="ARN21164.1"/>
    <property type="molecule type" value="Genomic_DNA"/>
</dbReference>
<dbReference type="Proteomes" id="UP000193427">
    <property type="component" value="Chromosome"/>
</dbReference>
<dbReference type="Pfam" id="PF03466">
    <property type="entry name" value="LysR_substrate"/>
    <property type="match status" value="1"/>
</dbReference>
<dbReference type="PRINTS" id="PR00039">
    <property type="entry name" value="HTHLYSR"/>
</dbReference>
<keyword evidence="6" id="KW-1185">Reference proteome</keyword>
<accession>A0A1W6LAB9</accession>
<dbReference type="FunFam" id="1.10.10.10:FF:000001">
    <property type="entry name" value="LysR family transcriptional regulator"/>
    <property type="match status" value="1"/>
</dbReference>
<dbReference type="Gene3D" id="3.40.190.290">
    <property type="match status" value="1"/>
</dbReference>
<evidence type="ECO:0000313" key="6">
    <source>
        <dbReference type="Proteomes" id="UP000193427"/>
    </source>
</evidence>
<keyword evidence="2" id="KW-0805">Transcription regulation</keyword>
<dbReference type="GO" id="GO:0003677">
    <property type="term" value="F:DNA binding"/>
    <property type="evidence" value="ECO:0007669"/>
    <property type="project" value="UniProtKB-KW"/>
</dbReference>
<dbReference type="RefSeq" id="WP_085751451.1">
    <property type="nucleotide sequence ID" value="NZ_BSPR01000004.1"/>
</dbReference>
<sequence>MSSLPFALLEVFVAAVETGSFAAAARRLHRTRSAVGKGIARLEAQLGVRLFVRDTRHSTLTEPGRVFYDHALRASAELLSAMAAVESSRDEPRGRVRVTMPVAVGRHCVAPLLMALGRQHPALELDLSFTDRVVDVIHEGVDLALRVGPLRDSHDLVARRLGLHRMVVCASPGYLQSAGTPSGPDDLPSHRCLVYARNGRFKHWQFHDAEGRLVDMDVTHRWRFDDLEALRDAALAGDGLARLPTWLVAHDVSRGALVVPFDEPRPLTYEMHAVWPRMQALPLKIRVVVDALVTQLPPLLEPA</sequence>
<dbReference type="KEGG" id="rgu:A4W93_15380"/>
<dbReference type="PANTHER" id="PTHR30537">
    <property type="entry name" value="HTH-TYPE TRANSCRIPTIONAL REGULATOR"/>
    <property type="match status" value="1"/>
</dbReference>
<evidence type="ECO:0000256" key="2">
    <source>
        <dbReference type="ARBA" id="ARBA00023015"/>
    </source>
</evidence>
<dbReference type="Pfam" id="PF00126">
    <property type="entry name" value="HTH_1"/>
    <property type="match status" value="1"/>
</dbReference>
<dbReference type="InterPro" id="IPR036388">
    <property type="entry name" value="WH-like_DNA-bd_sf"/>
</dbReference>
<reference evidence="5 6" key="1">
    <citation type="submission" date="2016-04" db="EMBL/GenBank/DDBJ databases">
        <title>Complete genome sequence of natural rubber-degrading, novel Gram-negative bacterium, Rhizobacter gummiphilus strain NS21.</title>
        <authorList>
            <person name="Tabata M."/>
            <person name="Kasai D."/>
            <person name="Fukuda M."/>
        </authorList>
    </citation>
    <scope>NUCLEOTIDE SEQUENCE [LARGE SCALE GENOMIC DNA]</scope>
    <source>
        <strain evidence="5 6">NS21</strain>
    </source>
</reference>
<evidence type="ECO:0000256" key="1">
    <source>
        <dbReference type="ARBA" id="ARBA00009437"/>
    </source>
</evidence>
<dbReference type="AlphaFoldDB" id="A0A1W6LAB9"/>
<dbReference type="OrthoDB" id="9110639at2"/>
<comment type="similarity">
    <text evidence="1">Belongs to the LysR transcriptional regulatory family.</text>
</comment>
<dbReference type="SUPFAM" id="SSF53850">
    <property type="entry name" value="Periplasmic binding protein-like II"/>
    <property type="match status" value="1"/>
</dbReference>
<dbReference type="InterPro" id="IPR005119">
    <property type="entry name" value="LysR_subst-bd"/>
</dbReference>
<evidence type="ECO:0000256" key="3">
    <source>
        <dbReference type="ARBA" id="ARBA00023125"/>
    </source>
</evidence>
<dbReference type="Gene3D" id="1.10.10.10">
    <property type="entry name" value="Winged helix-like DNA-binding domain superfamily/Winged helix DNA-binding domain"/>
    <property type="match status" value="1"/>
</dbReference>
<organism evidence="5 6">
    <name type="scientific">Piscinibacter gummiphilus</name>
    <dbReference type="NCBI Taxonomy" id="946333"/>
    <lineage>
        <taxon>Bacteria</taxon>
        <taxon>Pseudomonadati</taxon>
        <taxon>Pseudomonadota</taxon>
        <taxon>Betaproteobacteria</taxon>
        <taxon>Burkholderiales</taxon>
        <taxon>Sphaerotilaceae</taxon>
        <taxon>Piscinibacter</taxon>
    </lineage>
</organism>
<dbReference type="GO" id="GO:0003700">
    <property type="term" value="F:DNA-binding transcription factor activity"/>
    <property type="evidence" value="ECO:0007669"/>
    <property type="project" value="InterPro"/>
</dbReference>
<dbReference type="STRING" id="946333.A4W93_15380"/>
<dbReference type="InterPro" id="IPR036390">
    <property type="entry name" value="WH_DNA-bd_sf"/>
</dbReference>
<dbReference type="SUPFAM" id="SSF46785">
    <property type="entry name" value="Winged helix' DNA-binding domain"/>
    <property type="match status" value="1"/>
</dbReference>
<name>A0A1W6LAB9_9BURK</name>
<keyword evidence="3" id="KW-0238">DNA-binding</keyword>
<dbReference type="InterPro" id="IPR000847">
    <property type="entry name" value="LysR_HTH_N"/>
</dbReference>
<evidence type="ECO:0000256" key="4">
    <source>
        <dbReference type="ARBA" id="ARBA00023163"/>
    </source>
</evidence>
<gene>
    <name evidence="5" type="ORF">A4W93_15380</name>
</gene>